<dbReference type="PIRSF" id="PIRSF000137">
    <property type="entry name" value="Alcohol_oxidase"/>
    <property type="match status" value="1"/>
</dbReference>
<dbReference type="Pfam" id="PF00732">
    <property type="entry name" value="GMC_oxred_N"/>
    <property type="match status" value="1"/>
</dbReference>
<dbReference type="Gene3D" id="3.30.560.10">
    <property type="entry name" value="Glucose Oxidase, domain 3"/>
    <property type="match status" value="1"/>
</dbReference>
<evidence type="ECO:0000259" key="6">
    <source>
        <dbReference type="Pfam" id="PF00732"/>
    </source>
</evidence>
<comment type="cofactor">
    <cofactor evidence="1 5">
        <name>FAD</name>
        <dbReference type="ChEBI" id="CHEBI:57692"/>
    </cofactor>
</comment>
<evidence type="ECO:0000256" key="2">
    <source>
        <dbReference type="ARBA" id="ARBA00010790"/>
    </source>
</evidence>
<evidence type="ECO:0000259" key="7">
    <source>
        <dbReference type="Pfam" id="PF05199"/>
    </source>
</evidence>
<feature type="domain" description="Glucose-methanol-choline oxidoreductase C-terminal" evidence="7">
    <location>
        <begin position="363"/>
        <end position="503"/>
    </location>
</feature>
<dbReference type="PANTHER" id="PTHR11552:SF147">
    <property type="entry name" value="CHOLINE DEHYDROGENASE, MITOCHONDRIAL"/>
    <property type="match status" value="1"/>
</dbReference>
<dbReference type="GO" id="GO:0016614">
    <property type="term" value="F:oxidoreductase activity, acting on CH-OH group of donors"/>
    <property type="evidence" value="ECO:0007669"/>
    <property type="project" value="InterPro"/>
</dbReference>
<evidence type="ECO:0000256" key="1">
    <source>
        <dbReference type="ARBA" id="ARBA00001974"/>
    </source>
</evidence>
<dbReference type="InterPro" id="IPR007867">
    <property type="entry name" value="GMC_OxRtase_C"/>
</dbReference>
<organism evidence="8 9">
    <name type="scientific">Saprolegnia parasitica (strain CBS 223.65)</name>
    <dbReference type="NCBI Taxonomy" id="695850"/>
    <lineage>
        <taxon>Eukaryota</taxon>
        <taxon>Sar</taxon>
        <taxon>Stramenopiles</taxon>
        <taxon>Oomycota</taxon>
        <taxon>Saprolegniomycetes</taxon>
        <taxon>Saprolegniales</taxon>
        <taxon>Saprolegniaceae</taxon>
        <taxon>Saprolegnia</taxon>
    </lineage>
</organism>
<dbReference type="PANTHER" id="PTHR11552">
    <property type="entry name" value="GLUCOSE-METHANOL-CHOLINE GMC OXIDOREDUCTASE"/>
    <property type="match status" value="1"/>
</dbReference>
<dbReference type="SUPFAM" id="SSF54373">
    <property type="entry name" value="FAD-linked reductases, C-terminal domain"/>
    <property type="match status" value="1"/>
</dbReference>
<dbReference type="Proteomes" id="UP000030745">
    <property type="component" value="Unassembled WGS sequence"/>
</dbReference>
<evidence type="ECO:0008006" key="10">
    <source>
        <dbReference type="Google" id="ProtNLM"/>
    </source>
</evidence>
<feature type="binding site" evidence="5">
    <location>
        <position position="220"/>
    </location>
    <ligand>
        <name>FAD</name>
        <dbReference type="ChEBI" id="CHEBI:57692"/>
    </ligand>
</feature>
<dbReference type="EMBL" id="KK583201">
    <property type="protein sequence ID" value="KDO30520.1"/>
    <property type="molecule type" value="Genomic_DNA"/>
</dbReference>
<name>A0A067CMQ6_SAPPC</name>
<dbReference type="KEGG" id="spar:SPRG_04421"/>
<evidence type="ECO:0000313" key="9">
    <source>
        <dbReference type="Proteomes" id="UP000030745"/>
    </source>
</evidence>
<dbReference type="OrthoDB" id="269227at2759"/>
<gene>
    <name evidence="8" type="ORF">SPRG_04421</name>
</gene>
<evidence type="ECO:0000313" key="8">
    <source>
        <dbReference type="EMBL" id="KDO30520.1"/>
    </source>
</evidence>
<dbReference type="OMA" id="LQDQMNN"/>
<dbReference type="Gene3D" id="3.50.50.60">
    <property type="entry name" value="FAD/NAD(P)-binding domain"/>
    <property type="match status" value="1"/>
</dbReference>
<dbReference type="InterPro" id="IPR012132">
    <property type="entry name" value="GMC_OxRdtase"/>
</dbReference>
<dbReference type="Pfam" id="PF05199">
    <property type="entry name" value="GMC_oxred_C"/>
    <property type="match status" value="1"/>
</dbReference>
<keyword evidence="9" id="KW-1185">Reference proteome</keyword>
<dbReference type="SUPFAM" id="SSF51905">
    <property type="entry name" value="FAD/NAD(P)-binding domain"/>
    <property type="match status" value="1"/>
</dbReference>
<dbReference type="RefSeq" id="XP_012198735.1">
    <property type="nucleotide sequence ID" value="XM_012343345.1"/>
</dbReference>
<dbReference type="GeneID" id="24126864"/>
<evidence type="ECO:0000256" key="3">
    <source>
        <dbReference type="ARBA" id="ARBA00022630"/>
    </source>
</evidence>
<dbReference type="VEuPathDB" id="FungiDB:SPRG_04421"/>
<sequence>MGCRTGSVLASKLVQATNWSVLLLEAGDASQRELGGESFISFEGKDMPYTPFDVPYYWSDVSRMASFHWDVPGVFVAKALGGCGIHNAMLYVRALPSDIAAWGLAPTWTWATALAIYLATEAFDGPRVAHHGYDGIVQTSAPAQIDGLSNQFLAACAQRGIPASSDFNAPDQRLGAGIYHFNIRHGMRESAAKAFLGPFINKKLDAATRARLHVRLNTTVERVSLQDGVARGVHVRAAHDELQFIASKRGVVLTAGAIHTPKLLTLSGLAAKEVLRDLGIPVAVDLPLVGRNLQDHPAIAMTYTASHPLNINMTMAWDDYLTRRGGWLSTTGLSLTFFPRKSEPQWATTPGDEVLFTIALLTPEARNQVVVTSRNASVACHVTSEIPEAASEHLSETDARKLLFGIAIVRDLVQAPALAPLLGGESMPGAAIASDDALLAWVFANVYRNSHWVGSAKMGSSPIDSVVSPSLRVWNTTNLFVADASVIPVIPNGNVHSTVVMVATHAATLVAAALADQATVA</sequence>
<keyword evidence="4 5" id="KW-0274">FAD</keyword>
<dbReference type="InterPro" id="IPR000172">
    <property type="entry name" value="GMC_OxRdtase_N"/>
</dbReference>
<evidence type="ECO:0000256" key="4">
    <source>
        <dbReference type="ARBA" id="ARBA00022827"/>
    </source>
</evidence>
<accession>A0A067CMQ6</accession>
<dbReference type="STRING" id="695850.A0A067CMQ6"/>
<keyword evidence="3" id="KW-0285">Flavoprotein</keyword>
<feature type="domain" description="Glucose-methanol-choline oxidoreductase N-terminal" evidence="6">
    <location>
        <begin position="76"/>
        <end position="298"/>
    </location>
</feature>
<dbReference type="InterPro" id="IPR036188">
    <property type="entry name" value="FAD/NAD-bd_sf"/>
</dbReference>
<evidence type="ECO:0000256" key="5">
    <source>
        <dbReference type="PIRSR" id="PIRSR000137-2"/>
    </source>
</evidence>
<reference evidence="8 9" key="1">
    <citation type="journal article" date="2013" name="PLoS Genet.">
        <title>Distinctive expansion of potential virulence genes in the genome of the oomycete fish pathogen Saprolegnia parasitica.</title>
        <authorList>
            <person name="Jiang R.H."/>
            <person name="de Bruijn I."/>
            <person name="Haas B.J."/>
            <person name="Belmonte R."/>
            <person name="Lobach L."/>
            <person name="Christie J."/>
            <person name="van den Ackerveken G."/>
            <person name="Bottin A."/>
            <person name="Bulone V."/>
            <person name="Diaz-Moreno S.M."/>
            <person name="Dumas B."/>
            <person name="Fan L."/>
            <person name="Gaulin E."/>
            <person name="Govers F."/>
            <person name="Grenville-Briggs L.J."/>
            <person name="Horner N.R."/>
            <person name="Levin J.Z."/>
            <person name="Mammella M."/>
            <person name="Meijer H.J."/>
            <person name="Morris P."/>
            <person name="Nusbaum C."/>
            <person name="Oome S."/>
            <person name="Phillips A.J."/>
            <person name="van Rooyen D."/>
            <person name="Rzeszutek E."/>
            <person name="Saraiva M."/>
            <person name="Secombes C.J."/>
            <person name="Seidl M.F."/>
            <person name="Snel B."/>
            <person name="Stassen J.H."/>
            <person name="Sykes S."/>
            <person name="Tripathy S."/>
            <person name="van den Berg H."/>
            <person name="Vega-Arreguin J.C."/>
            <person name="Wawra S."/>
            <person name="Young S.K."/>
            <person name="Zeng Q."/>
            <person name="Dieguez-Uribeondo J."/>
            <person name="Russ C."/>
            <person name="Tyler B.M."/>
            <person name="van West P."/>
        </authorList>
    </citation>
    <scope>NUCLEOTIDE SEQUENCE [LARGE SCALE GENOMIC DNA]</scope>
    <source>
        <strain evidence="8 9">CBS 223.65</strain>
    </source>
</reference>
<dbReference type="GO" id="GO:0050660">
    <property type="term" value="F:flavin adenine dinucleotide binding"/>
    <property type="evidence" value="ECO:0007669"/>
    <property type="project" value="InterPro"/>
</dbReference>
<proteinExistence type="inferred from homology"/>
<protein>
    <recommendedName>
        <fullName evidence="10">Glucose-methanol-choline oxidoreductase N-terminal domain-containing protein</fullName>
    </recommendedName>
</protein>
<dbReference type="AlphaFoldDB" id="A0A067CMQ6"/>
<comment type="similarity">
    <text evidence="2">Belongs to the GMC oxidoreductase family.</text>
</comment>